<proteinExistence type="predicted"/>
<keyword evidence="2 5" id="KW-0812">Transmembrane</keyword>
<evidence type="ECO:0000256" key="5">
    <source>
        <dbReference type="SAM" id="Phobius"/>
    </source>
</evidence>
<feature type="non-terminal residue" evidence="7">
    <location>
        <position position="1"/>
    </location>
</feature>
<keyword evidence="3 5" id="KW-1133">Transmembrane helix</keyword>
<protein>
    <submittedName>
        <fullName evidence="7">RCK N-terminal domain-containing protein</fullName>
    </submittedName>
</protein>
<evidence type="ECO:0000259" key="6">
    <source>
        <dbReference type="Pfam" id="PF00999"/>
    </source>
</evidence>
<evidence type="ECO:0000256" key="3">
    <source>
        <dbReference type="ARBA" id="ARBA00022989"/>
    </source>
</evidence>
<evidence type="ECO:0000256" key="1">
    <source>
        <dbReference type="ARBA" id="ARBA00004141"/>
    </source>
</evidence>
<dbReference type="PANTHER" id="PTHR46157:SF2">
    <property type="entry name" value="K(+) EFFLUX ANTIPORTER 1, CHLOROPLASTIC-RELATED"/>
    <property type="match status" value="1"/>
</dbReference>
<evidence type="ECO:0000256" key="2">
    <source>
        <dbReference type="ARBA" id="ARBA00022692"/>
    </source>
</evidence>
<feature type="transmembrane region" description="Helical" evidence="5">
    <location>
        <begin position="44"/>
        <end position="61"/>
    </location>
</feature>
<feature type="transmembrane region" description="Helical" evidence="5">
    <location>
        <begin position="128"/>
        <end position="148"/>
    </location>
</feature>
<feature type="transmembrane region" description="Helical" evidence="5">
    <location>
        <begin position="20"/>
        <end position="37"/>
    </location>
</feature>
<accession>A0A699ZA34</accession>
<dbReference type="PANTHER" id="PTHR46157">
    <property type="entry name" value="K(+) EFFLUX ANTIPORTER 3, CHLOROPLASTIC"/>
    <property type="match status" value="1"/>
</dbReference>
<keyword evidence="8" id="KW-1185">Reference proteome</keyword>
<dbReference type="Pfam" id="PF00999">
    <property type="entry name" value="Na_H_Exchanger"/>
    <property type="match status" value="1"/>
</dbReference>
<name>A0A699ZA34_HAELA</name>
<organism evidence="7 8">
    <name type="scientific">Haematococcus lacustris</name>
    <name type="common">Green alga</name>
    <name type="synonym">Haematococcus pluvialis</name>
    <dbReference type="NCBI Taxonomy" id="44745"/>
    <lineage>
        <taxon>Eukaryota</taxon>
        <taxon>Viridiplantae</taxon>
        <taxon>Chlorophyta</taxon>
        <taxon>core chlorophytes</taxon>
        <taxon>Chlorophyceae</taxon>
        <taxon>CS clade</taxon>
        <taxon>Chlamydomonadales</taxon>
        <taxon>Haematococcaceae</taxon>
        <taxon>Haematococcus</taxon>
    </lineage>
</organism>
<feature type="domain" description="Cation/H+ exchanger transmembrane" evidence="6">
    <location>
        <begin position="30"/>
        <end position="183"/>
    </location>
</feature>
<dbReference type="GO" id="GO:0009507">
    <property type="term" value="C:chloroplast"/>
    <property type="evidence" value="ECO:0007669"/>
    <property type="project" value="TreeGrafter"/>
</dbReference>
<dbReference type="GO" id="GO:0016020">
    <property type="term" value="C:membrane"/>
    <property type="evidence" value="ECO:0007669"/>
    <property type="project" value="UniProtKB-SubCell"/>
</dbReference>
<dbReference type="InterPro" id="IPR038770">
    <property type="entry name" value="Na+/solute_symporter_sf"/>
</dbReference>
<dbReference type="EMBL" id="BLLF01001476">
    <property type="protein sequence ID" value="GFH19517.1"/>
    <property type="molecule type" value="Genomic_DNA"/>
</dbReference>
<evidence type="ECO:0000256" key="4">
    <source>
        <dbReference type="ARBA" id="ARBA00023136"/>
    </source>
</evidence>
<dbReference type="Proteomes" id="UP000485058">
    <property type="component" value="Unassembled WGS sequence"/>
</dbReference>
<keyword evidence="4 5" id="KW-0472">Membrane</keyword>
<feature type="non-terminal residue" evidence="7">
    <location>
        <position position="190"/>
    </location>
</feature>
<dbReference type="InterPro" id="IPR006153">
    <property type="entry name" value="Cation/H_exchanger_TM"/>
</dbReference>
<dbReference type="GO" id="GO:0015386">
    <property type="term" value="F:potassium:proton antiporter activity"/>
    <property type="evidence" value="ECO:0007669"/>
    <property type="project" value="TreeGrafter"/>
</dbReference>
<gene>
    <name evidence="7" type="ORF">HaLaN_16474</name>
</gene>
<evidence type="ECO:0000313" key="8">
    <source>
        <dbReference type="Proteomes" id="UP000485058"/>
    </source>
</evidence>
<comment type="caution">
    <text evidence="7">The sequence shown here is derived from an EMBL/GenBank/DDBJ whole genome shotgun (WGS) entry which is preliminary data.</text>
</comment>
<dbReference type="AlphaFoldDB" id="A0A699ZA34"/>
<dbReference type="Gene3D" id="1.20.1530.20">
    <property type="match status" value="1"/>
</dbReference>
<evidence type="ECO:0000313" key="7">
    <source>
        <dbReference type="EMBL" id="GFH19517.1"/>
    </source>
</evidence>
<reference evidence="7 8" key="1">
    <citation type="submission" date="2020-02" db="EMBL/GenBank/DDBJ databases">
        <title>Draft genome sequence of Haematococcus lacustris strain NIES-144.</title>
        <authorList>
            <person name="Morimoto D."/>
            <person name="Nakagawa S."/>
            <person name="Yoshida T."/>
            <person name="Sawayama S."/>
        </authorList>
    </citation>
    <scope>NUCLEOTIDE SEQUENCE [LARGE SCALE GENOMIC DNA]</scope>
    <source>
        <strain evidence="7 8">NIES-144</strain>
    </source>
</reference>
<feature type="transmembrane region" description="Helical" evidence="5">
    <location>
        <begin position="160"/>
        <end position="183"/>
    </location>
</feature>
<feature type="transmembrane region" description="Helical" evidence="5">
    <location>
        <begin position="98"/>
        <end position="122"/>
    </location>
</feature>
<comment type="subcellular location">
    <subcellularLocation>
        <location evidence="1">Membrane</location>
        <topology evidence="1">Multi-pass membrane protein</topology>
    </subcellularLocation>
</comment>
<feature type="transmembrane region" description="Helical" evidence="5">
    <location>
        <begin position="67"/>
        <end position="86"/>
    </location>
</feature>
<sequence length="190" mass="19732">MEKVGHIHVHEGEKGVVEAIWLLCSSIICVPLVVKLIPGGSAVLGYLLGGAIVGPHALGLIQDVQSVKHLAELGVVFLLFNIGLELSIDRLQSMAKYVFGMGSAQVVLSLVAVAAFATQLAALSTSSAIILGGALAMSSTAVAIQVLEDRKEMGSRHGRATFSVLLFQDLAVVVLLMLIPLLAPSPDGSS</sequence>